<name>A0ACC0TSG7_9AGAM</name>
<sequence length="251" mass="28467">MSLYIPVSKKDNSQGNEKAPIVLVEYGDYECPHCGAAYPIVKELQKHFGKDLLFIFRNFPLAEIHPHAITAAYVAEAAALQGKFWPVHDLIFEHQEALSTHHLIDYAESAGVDIALLRKEIQTPVVTEKVEKDMEGGIRSGVNGTPTFFINGIRYEYEYDFEIIMKKKPTEPEDDKEFPGYPHYPEKDDIYAKDKEESLEEEGPDLSRDLDIPGADLDDENELIGEEDEENNFYSLGGDEHNDLEEAEDGE</sequence>
<keyword evidence="2" id="KW-1185">Reference proteome</keyword>
<proteinExistence type="predicted"/>
<dbReference type="Proteomes" id="UP001207468">
    <property type="component" value="Unassembled WGS sequence"/>
</dbReference>
<gene>
    <name evidence="1" type="ORF">F5148DRAFT_1293303</name>
</gene>
<accession>A0ACC0TSG7</accession>
<dbReference type="EMBL" id="JAGFNK010000731">
    <property type="protein sequence ID" value="KAI9441989.1"/>
    <property type="molecule type" value="Genomic_DNA"/>
</dbReference>
<evidence type="ECO:0000313" key="2">
    <source>
        <dbReference type="Proteomes" id="UP001207468"/>
    </source>
</evidence>
<reference evidence="1" key="1">
    <citation type="submission" date="2021-03" db="EMBL/GenBank/DDBJ databases">
        <title>Evolutionary priming and transition to the ectomycorrhizal habit in an iconic lineage of mushroom-forming fungi: is preadaptation a requirement?</title>
        <authorList>
            <consortium name="DOE Joint Genome Institute"/>
            <person name="Looney B.P."/>
            <person name="Miyauchi S."/>
            <person name="Morin E."/>
            <person name="Drula E."/>
            <person name="Courty P.E."/>
            <person name="Chicoki N."/>
            <person name="Fauchery L."/>
            <person name="Kohler A."/>
            <person name="Kuo A."/>
            <person name="LaButti K."/>
            <person name="Pangilinan J."/>
            <person name="Lipzen A."/>
            <person name="Riley R."/>
            <person name="Andreopoulos W."/>
            <person name="He G."/>
            <person name="Johnson J."/>
            <person name="Barry K.W."/>
            <person name="Grigoriev I.V."/>
            <person name="Nagy L."/>
            <person name="Hibbett D."/>
            <person name="Henrissat B."/>
            <person name="Matheny P.B."/>
            <person name="Labbe J."/>
            <person name="Martin A.F."/>
        </authorList>
    </citation>
    <scope>NUCLEOTIDE SEQUENCE</scope>
    <source>
        <strain evidence="1">BPL698</strain>
    </source>
</reference>
<evidence type="ECO:0000313" key="1">
    <source>
        <dbReference type="EMBL" id="KAI9441989.1"/>
    </source>
</evidence>
<organism evidence="1 2">
    <name type="scientific">Russula earlei</name>
    <dbReference type="NCBI Taxonomy" id="71964"/>
    <lineage>
        <taxon>Eukaryota</taxon>
        <taxon>Fungi</taxon>
        <taxon>Dikarya</taxon>
        <taxon>Basidiomycota</taxon>
        <taxon>Agaricomycotina</taxon>
        <taxon>Agaricomycetes</taxon>
        <taxon>Russulales</taxon>
        <taxon>Russulaceae</taxon>
        <taxon>Russula</taxon>
    </lineage>
</organism>
<protein>
    <submittedName>
        <fullName evidence="1">Thioredoxin-like protein</fullName>
    </submittedName>
</protein>
<comment type="caution">
    <text evidence="1">The sequence shown here is derived from an EMBL/GenBank/DDBJ whole genome shotgun (WGS) entry which is preliminary data.</text>
</comment>